<dbReference type="PANTHER" id="PTHR45266">
    <property type="entry name" value="OXALOACETATE DECARBOXYLASE ALPHA CHAIN"/>
    <property type="match status" value="1"/>
</dbReference>
<evidence type="ECO:0000259" key="11">
    <source>
        <dbReference type="PROSITE" id="PS50968"/>
    </source>
</evidence>
<feature type="compositionally biased region" description="Basic and acidic residues" evidence="10">
    <location>
        <begin position="59"/>
        <end position="72"/>
    </location>
</feature>
<dbReference type="eggNOG" id="COG0511">
    <property type="taxonomic scope" value="Bacteria"/>
</dbReference>
<dbReference type="FunFam" id="2.40.50.100:FF:000003">
    <property type="entry name" value="Acetyl-CoA carboxylase biotin carboxyl carrier protein"/>
    <property type="match status" value="1"/>
</dbReference>
<evidence type="ECO:0000256" key="5">
    <source>
        <dbReference type="ARBA" id="ARBA00022832"/>
    </source>
</evidence>
<organism evidence="12 13">
    <name type="scientific">Ignavibacterium album (strain DSM 19864 / JCM 16511 / NBRC 101810 / Mat9-16)</name>
    <dbReference type="NCBI Taxonomy" id="945713"/>
    <lineage>
        <taxon>Bacteria</taxon>
        <taxon>Pseudomonadati</taxon>
        <taxon>Ignavibacteriota</taxon>
        <taxon>Ignavibacteria</taxon>
        <taxon>Ignavibacteriales</taxon>
        <taxon>Ignavibacteriaceae</taxon>
        <taxon>Ignavibacterium</taxon>
    </lineage>
</organism>
<evidence type="ECO:0000313" key="12">
    <source>
        <dbReference type="EMBL" id="AFH48519.1"/>
    </source>
</evidence>
<dbReference type="Pfam" id="PF00364">
    <property type="entry name" value="Biotin_lipoyl"/>
    <property type="match status" value="1"/>
</dbReference>
<protein>
    <recommendedName>
        <fullName evidence="3 9">Biotin carboxyl carrier protein of acetyl-CoA carboxylase</fullName>
    </recommendedName>
</protein>
<keyword evidence="5 9" id="KW-0276">Fatty acid metabolism</keyword>
<dbReference type="NCBIfam" id="NF005457">
    <property type="entry name" value="PRK07051.1"/>
    <property type="match status" value="1"/>
</dbReference>
<dbReference type="SUPFAM" id="SSF51230">
    <property type="entry name" value="Single hybrid motif"/>
    <property type="match status" value="1"/>
</dbReference>
<accession>I0AHR2</accession>
<evidence type="ECO:0000256" key="6">
    <source>
        <dbReference type="ARBA" id="ARBA00023098"/>
    </source>
</evidence>
<evidence type="ECO:0000256" key="2">
    <source>
        <dbReference type="ARBA" id="ARBA00005194"/>
    </source>
</evidence>
<dbReference type="PROSITE" id="PS50968">
    <property type="entry name" value="BIOTINYL_LIPOYL"/>
    <property type="match status" value="1"/>
</dbReference>
<name>I0AHR2_IGNAJ</name>
<keyword evidence="8 9" id="KW-0092">Biotin</keyword>
<proteinExistence type="predicted"/>
<dbReference type="CDD" id="cd06850">
    <property type="entry name" value="biotinyl_domain"/>
    <property type="match status" value="1"/>
</dbReference>
<dbReference type="OrthoDB" id="9811735at2"/>
<dbReference type="RefSeq" id="WP_014559675.1">
    <property type="nucleotide sequence ID" value="NC_017464.1"/>
</dbReference>
<dbReference type="UniPathway" id="UPA00094"/>
<dbReference type="GO" id="GO:0009317">
    <property type="term" value="C:acetyl-CoA carboxylase complex"/>
    <property type="evidence" value="ECO:0007669"/>
    <property type="project" value="InterPro"/>
</dbReference>
<dbReference type="Proteomes" id="UP000007394">
    <property type="component" value="Chromosome"/>
</dbReference>
<evidence type="ECO:0000256" key="7">
    <source>
        <dbReference type="ARBA" id="ARBA00023160"/>
    </source>
</evidence>
<dbReference type="InterPro" id="IPR000089">
    <property type="entry name" value="Biotin_lipoyl"/>
</dbReference>
<dbReference type="EMBL" id="CP003418">
    <property type="protein sequence ID" value="AFH48519.1"/>
    <property type="molecule type" value="Genomic_DNA"/>
</dbReference>
<comment type="function">
    <text evidence="1 9">This protein is a component of the acetyl coenzyme A carboxylase complex; first, biotin carboxylase catalyzes the carboxylation of the carrier protein and then the transcarboxylase transfers the carboxyl group to form malonyl-CoA.</text>
</comment>
<dbReference type="GO" id="GO:0006633">
    <property type="term" value="P:fatty acid biosynthetic process"/>
    <property type="evidence" value="ECO:0007669"/>
    <property type="project" value="UniProtKB-UniPathway"/>
</dbReference>
<gene>
    <name evidence="12" type="primary">accB</name>
    <name evidence="12" type="ordered locus">IALB_0807</name>
</gene>
<comment type="pathway">
    <text evidence="2 9">Lipid metabolism; fatty acid biosynthesis.</text>
</comment>
<evidence type="ECO:0000256" key="9">
    <source>
        <dbReference type="RuleBase" id="RU364072"/>
    </source>
</evidence>
<dbReference type="NCBIfam" id="TIGR00531">
    <property type="entry name" value="BCCP"/>
    <property type="match status" value="1"/>
</dbReference>
<dbReference type="STRING" id="945713.IALB_0807"/>
<dbReference type="PRINTS" id="PR01071">
    <property type="entry name" value="ACOABIOTINCC"/>
</dbReference>
<dbReference type="PROSITE" id="PS00188">
    <property type="entry name" value="BIOTIN"/>
    <property type="match status" value="1"/>
</dbReference>
<feature type="domain" description="Lipoyl-binding" evidence="11">
    <location>
        <begin position="79"/>
        <end position="155"/>
    </location>
</feature>
<dbReference type="KEGG" id="ial:IALB_0807"/>
<sequence>MDLNLIKKLVKILETSEVTDIEIEENGTKIKVAKKVRVAPAMQAISAVPSQPATVSVQQKEDSKPVEKKATEESAESNLHTVRSPIVGTFYRAPAPDADPYVQVGDVVSVGTVLCIVEAMKLMNEIESDVNGKVVKILVENGKPVEYNQPLFLIQPM</sequence>
<dbReference type="PANTHER" id="PTHR45266:SF3">
    <property type="entry name" value="OXALOACETATE DECARBOXYLASE ALPHA CHAIN"/>
    <property type="match status" value="1"/>
</dbReference>
<dbReference type="AlphaFoldDB" id="I0AHR2"/>
<dbReference type="InterPro" id="IPR001249">
    <property type="entry name" value="AcCoA_biotinCC"/>
</dbReference>
<evidence type="ECO:0000256" key="10">
    <source>
        <dbReference type="SAM" id="MobiDB-lite"/>
    </source>
</evidence>
<dbReference type="GO" id="GO:0003989">
    <property type="term" value="F:acetyl-CoA carboxylase activity"/>
    <property type="evidence" value="ECO:0007669"/>
    <property type="project" value="InterPro"/>
</dbReference>
<dbReference type="HOGENOM" id="CLU_016733_3_0_10"/>
<evidence type="ECO:0000313" key="13">
    <source>
        <dbReference type="Proteomes" id="UP000007394"/>
    </source>
</evidence>
<reference evidence="12 13" key="1">
    <citation type="journal article" date="2012" name="Front. Microbiol.">
        <title>Complete genome of Ignavibacterium album, a metabolically versatile, flagellated, facultative anaerobe from the phylum Chlorobi.</title>
        <authorList>
            <person name="Liu Z."/>
            <person name="Frigaard N.-U."/>
            <person name="Vogl K."/>
            <person name="Iino T."/>
            <person name="Ohkuma M."/>
            <person name="Overmann J."/>
            <person name="Bryant D.A."/>
        </authorList>
    </citation>
    <scope>NUCLEOTIDE SEQUENCE [LARGE SCALE GENOMIC DNA]</scope>
    <source>
        <strain evidence="13">DSM 19864 / JCM 16511 / NBRC 101810 / Mat9-16</strain>
    </source>
</reference>
<keyword evidence="4 9" id="KW-0444">Lipid biosynthesis</keyword>
<dbReference type="Gene3D" id="2.40.50.100">
    <property type="match status" value="1"/>
</dbReference>
<evidence type="ECO:0000256" key="1">
    <source>
        <dbReference type="ARBA" id="ARBA00003761"/>
    </source>
</evidence>
<keyword evidence="13" id="KW-1185">Reference proteome</keyword>
<feature type="region of interest" description="Disordered" evidence="10">
    <location>
        <begin position="52"/>
        <end position="78"/>
    </location>
</feature>
<dbReference type="InterPro" id="IPR001882">
    <property type="entry name" value="Biotin_BS"/>
</dbReference>
<keyword evidence="6 9" id="KW-0443">Lipid metabolism</keyword>
<evidence type="ECO:0000256" key="4">
    <source>
        <dbReference type="ARBA" id="ARBA00022516"/>
    </source>
</evidence>
<dbReference type="InterPro" id="IPR011053">
    <property type="entry name" value="Single_hybrid_motif"/>
</dbReference>
<dbReference type="InterPro" id="IPR050709">
    <property type="entry name" value="Biotin_Carboxyl_Carrier/Decarb"/>
</dbReference>
<evidence type="ECO:0000256" key="3">
    <source>
        <dbReference type="ARBA" id="ARBA00017562"/>
    </source>
</evidence>
<evidence type="ECO:0000256" key="8">
    <source>
        <dbReference type="ARBA" id="ARBA00023267"/>
    </source>
</evidence>
<keyword evidence="7 9" id="KW-0275">Fatty acid biosynthesis</keyword>
<dbReference type="PATRIC" id="fig|945713.3.peg.809"/>